<dbReference type="InterPro" id="IPR013693">
    <property type="entry name" value="SpoIID/LytB_N"/>
</dbReference>
<dbReference type="NCBIfam" id="TIGR02669">
    <property type="entry name" value="SpoIID_LytB"/>
    <property type="match status" value="1"/>
</dbReference>
<feature type="region of interest" description="Disordered" evidence="1">
    <location>
        <begin position="135"/>
        <end position="157"/>
    </location>
</feature>
<dbReference type="EMBL" id="JAYGHY010000001">
    <property type="protein sequence ID" value="MEA5441057.1"/>
    <property type="molecule type" value="Genomic_DNA"/>
</dbReference>
<dbReference type="Pfam" id="PF08486">
    <property type="entry name" value="SpoIID"/>
    <property type="match status" value="1"/>
</dbReference>
<dbReference type="Proteomes" id="UP001302329">
    <property type="component" value="Unassembled WGS sequence"/>
</dbReference>
<comment type="caution">
    <text evidence="3">The sequence shown here is derived from an EMBL/GenBank/DDBJ whole genome shotgun (WGS) entry which is preliminary data.</text>
</comment>
<accession>A0ABU5SSK1</accession>
<proteinExistence type="predicted"/>
<evidence type="ECO:0000313" key="3">
    <source>
        <dbReference type="EMBL" id="MEA5441057.1"/>
    </source>
</evidence>
<evidence type="ECO:0000313" key="4">
    <source>
        <dbReference type="Proteomes" id="UP001302329"/>
    </source>
</evidence>
<organism evidence="3 4">
    <name type="scientific">Cyanobium gracile UHCC 0281</name>
    <dbReference type="NCBI Taxonomy" id="3110309"/>
    <lineage>
        <taxon>Bacteria</taxon>
        <taxon>Bacillati</taxon>
        <taxon>Cyanobacteriota</taxon>
        <taxon>Cyanophyceae</taxon>
        <taxon>Synechococcales</taxon>
        <taxon>Prochlorococcaceae</taxon>
        <taxon>Cyanobium</taxon>
    </lineage>
</organism>
<sequence length="349" mass="36603">MRRHFTAAIAVLRASGQRLLQGCRRHPILLSAPLAVVAVGAGFAAQDLLPGSRSGSDADLLEALIAQPQEVSQSAASTAGSPDKDLLAATSLQAQRTSLSHPDPSLVEPEAGPEVPLEIRVALLGASASPQLGASGDWRLVDRDGRTVQDGGPGSGPDLGAAMAGRAEVWMETGSGHTLVVDGRPYEGRLRVLRGSGGLQLVNHLSLERYISSVVGAEMPSSWHMEALKAQAVAARSYAMAHMARPASAHWHLGDTTRWQAYRGLGSVNSRTRQATASTSGVILSYQGGIVESLYAATTRLTQEAHGHLGASMSQHGAQDLAEQGLRYNEILGRYYQGASLARLQAGAS</sequence>
<dbReference type="InterPro" id="IPR013486">
    <property type="entry name" value="SpoIID/LytB"/>
</dbReference>
<reference evidence="3 4" key="1">
    <citation type="submission" date="2023-12" db="EMBL/GenBank/DDBJ databases">
        <title>Baltic Sea Cyanobacteria.</title>
        <authorList>
            <person name="Delbaje E."/>
            <person name="Fewer D.P."/>
            <person name="Shishido T.K."/>
        </authorList>
    </citation>
    <scope>NUCLEOTIDE SEQUENCE [LARGE SCALE GENOMIC DNA]</scope>
    <source>
        <strain evidence="3 4">UHCC 0281</strain>
    </source>
</reference>
<keyword evidence="4" id="KW-1185">Reference proteome</keyword>
<gene>
    <name evidence="3" type="ORF">VB739_00650</name>
</gene>
<evidence type="ECO:0000259" key="2">
    <source>
        <dbReference type="Pfam" id="PF08486"/>
    </source>
</evidence>
<name>A0ABU5SSK1_9CYAN</name>
<feature type="domain" description="Sporulation stage II protein D amidase enhancer LytB N-terminal" evidence="2">
    <location>
        <begin position="197"/>
        <end position="286"/>
    </location>
</feature>
<protein>
    <submittedName>
        <fullName evidence="3">SpoIID/LytB domain-containing protein</fullName>
    </submittedName>
</protein>
<evidence type="ECO:0000256" key="1">
    <source>
        <dbReference type="SAM" id="MobiDB-lite"/>
    </source>
</evidence>